<sequence length="212" mass="24246">MNQVTPKFRKAYKSTMRKIRSFFGDNNGSRYKGATFLPNDSEDASGWDSTYWSDFMKSTSGLKLEEIFHVFNEVKRVVLSEGAGLLPGFKKCLDNLKYKMFGDMSNTWARYHNNFDSSGQDSSDDSSPKEEFKSWVKDKTISASKVFKKLLFSIEKSAANFKKDAKPWVDKKAKSADKILAKMAASAEETASEVKDTVEKWYEKTFKHQIQN</sequence>
<accession>A0ACC2SFU1</accession>
<name>A0ACC2SFU1_9FUNG</name>
<evidence type="ECO:0000313" key="1">
    <source>
        <dbReference type="EMBL" id="KAJ9061167.1"/>
    </source>
</evidence>
<proteinExistence type="predicted"/>
<dbReference type="EMBL" id="QTSX02005090">
    <property type="protein sequence ID" value="KAJ9061167.1"/>
    <property type="molecule type" value="Genomic_DNA"/>
</dbReference>
<reference evidence="1" key="1">
    <citation type="submission" date="2022-04" db="EMBL/GenBank/DDBJ databases">
        <title>Genome of the entomopathogenic fungus Entomophthora muscae.</title>
        <authorList>
            <person name="Elya C."/>
            <person name="Lovett B.R."/>
            <person name="Lee E."/>
            <person name="Macias A.M."/>
            <person name="Hajek A.E."/>
            <person name="De Bivort B.L."/>
            <person name="Kasson M.T."/>
            <person name="De Fine Licht H.H."/>
            <person name="Stajich J.E."/>
        </authorList>
    </citation>
    <scope>NUCLEOTIDE SEQUENCE</scope>
    <source>
        <strain evidence="1">Berkeley</strain>
    </source>
</reference>
<comment type="caution">
    <text evidence="1">The sequence shown here is derived from an EMBL/GenBank/DDBJ whole genome shotgun (WGS) entry which is preliminary data.</text>
</comment>
<evidence type="ECO:0000313" key="2">
    <source>
        <dbReference type="Proteomes" id="UP001165960"/>
    </source>
</evidence>
<protein>
    <submittedName>
        <fullName evidence="1">Uncharacterized protein</fullName>
    </submittedName>
</protein>
<keyword evidence="2" id="KW-1185">Reference proteome</keyword>
<dbReference type="Proteomes" id="UP001165960">
    <property type="component" value="Unassembled WGS sequence"/>
</dbReference>
<gene>
    <name evidence="1" type="ORF">DSO57_1023174</name>
</gene>
<organism evidence="1 2">
    <name type="scientific">Entomophthora muscae</name>
    <dbReference type="NCBI Taxonomy" id="34485"/>
    <lineage>
        <taxon>Eukaryota</taxon>
        <taxon>Fungi</taxon>
        <taxon>Fungi incertae sedis</taxon>
        <taxon>Zoopagomycota</taxon>
        <taxon>Entomophthoromycotina</taxon>
        <taxon>Entomophthoromycetes</taxon>
        <taxon>Entomophthorales</taxon>
        <taxon>Entomophthoraceae</taxon>
        <taxon>Entomophthora</taxon>
    </lineage>
</organism>